<feature type="binding site" evidence="9">
    <location>
        <position position="23"/>
    </location>
    <ligand>
        <name>(6S)-5-formyl-5,6,7,8-tetrahydrofolate</name>
        <dbReference type="ChEBI" id="CHEBI:57457"/>
    </ligand>
</feature>
<dbReference type="AlphaFoldDB" id="A0A9D2L3P4"/>
<comment type="cofactor">
    <cofactor evidence="9">
        <name>K(+)</name>
        <dbReference type="ChEBI" id="CHEBI:29103"/>
    </cofactor>
    <text evidence="9">Binds 1 potassium ion per subunit.</text>
</comment>
<evidence type="ECO:0000256" key="10">
    <source>
        <dbReference type="RuleBase" id="RU003313"/>
    </source>
</evidence>
<dbReference type="NCBIfam" id="NF003661">
    <property type="entry name" value="PRK05291.1-3"/>
    <property type="match status" value="1"/>
</dbReference>
<feature type="binding site" evidence="9">
    <location>
        <begin position="248"/>
        <end position="254"/>
    </location>
    <ligand>
        <name>GTP</name>
        <dbReference type="ChEBI" id="CHEBI:37565"/>
    </ligand>
</feature>
<dbReference type="GO" id="GO:0030488">
    <property type="term" value="P:tRNA methylation"/>
    <property type="evidence" value="ECO:0007669"/>
    <property type="project" value="TreeGrafter"/>
</dbReference>
<dbReference type="Gene3D" id="3.30.1360.120">
    <property type="entry name" value="Probable tRNA modification gtpase trme, domain 1"/>
    <property type="match status" value="1"/>
</dbReference>
<dbReference type="NCBIfam" id="TIGR00231">
    <property type="entry name" value="small_GTP"/>
    <property type="match status" value="1"/>
</dbReference>
<dbReference type="EMBL" id="DWYR01000001">
    <property type="protein sequence ID" value="HJA98035.1"/>
    <property type="molecule type" value="Genomic_DNA"/>
</dbReference>
<evidence type="ECO:0000256" key="6">
    <source>
        <dbReference type="ARBA" id="ARBA00022842"/>
    </source>
</evidence>
<dbReference type="GO" id="GO:0042802">
    <property type="term" value="F:identical protein binding"/>
    <property type="evidence" value="ECO:0007669"/>
    <property type="project" value="UniProtKB-ARBA"/>
</dbReference>
<keyword evidence="3 9" id="KW-0479">Metal-binding</keyword>
<dbReference type="PANTHER" id="PTHR42714">
    <property type="entry name" value="TRNA MODIFICATION GTPASE GTPBP3"/>
    <property type="match status" value="1"/>
</dbReference>
<reference evidence="12" key="1">
    <citation type="journal article" date="2021" name="PeerJ">
        <title>Extensive microbial diversity within the chicken gut microbiome revealed by metagenomics and culture.</title>
        <authorList>
            <person name="Gilroy R."/>
            <person name="Ravi A."/>
            <person name="Getino M."/>
            <person name="Pursley I."/>
            <person name="Horton D.L."/>
            <person name="Alikhan N.F."/>
            <person name="Baker D."/>
            <person name="Gharbi K."/>
            <person name="Hall N."/>
            <person name="Watson M."/>
            <person name="Adriaenssens E.M."/>
            <person name="Foster-Nyarko E."/>
            <person name="Jarju S."/>
            <person name="Secka A."/>
            <person name="Antonio M."/>
            <person name="Oren A."/>
            <person name="Chaudhuri R.R."/>
            <person name="La Ragione R."/>
            <person name="Hildebrand F."/>
            <person name="Pallen M.J."/>
        </authorList>
    </citation>
    <scope>NUCLEOTIDE SEQUENCE</scope>
    <source>
        <strain evidence="12">CHK169-11906</strain>
    </source>
</reference>
<protein>
    <recommendedName>
        <fullName evidence="9">tRNA modification GTPase MnmE</fullName>
        <ecNumber evidence="9">3.6.-.-</ecNumber>
    </recommendedName>
</protein>
<organism evidence="12 13">
    <name type="scientific">Candidatus Alistipes avicola</name>
    <dbReference type="NCBI Taxonomy" id="2838432"/>
    <lineage>
        <taxon>Bacteria</taxon>
        <taxon>Pseudomonadati</taxon>
        <taxon>Bacteroidota</taxon>
        <taxon>Bacteroidia</taxon>
        <taxon>Bacteroidales</taxon>
        <taxon>Rikenellaceae</taxon>
        <taxon>Alistipes</taxon>
    </lineage>
</organism>
<feature type="binding site" evidence="9">
    <location>
        <position position="444"/>
    </location>
    <ligand>
        <name>(6S)-5-formyl-5,6,7,8-tetrahydrofolate</name>
        <dbReference type="ChEBI" id="CHEBI:57457"/>
    </ligand>
</feature>
<dbReference type="Pfam" id="PF12631">
    <property type="entry name" value="MnmE_helical"/>
    <property type="match status" value="1"/>
</dbReference>
<dbReference type="PANTHER" id="PTHR42714:SF2">
    <property type="entry name" value="TRNA MODIFICATION GTPASE GTPBP3, MITOCHONDRIAL"/>
    <property type="match status" value="1"/>
</dbReference>
<feature type="binding site" evidence="9">
    <location>
        <position position="253"/>
    </location>
    <ligand>
        <name>K(+)</name>
        <dbReference type="ChEBI" id="CHEBI:29103"/>
    </ligand>
</feature>
<dbReference type="InterPro" id="IPR025867">
    <property type="entry name" value="MnmE_helical"/>
</dbReference>
<reference evidence="12" key="2">
    <citation type="submission" date="2021-04" db="EMBL/GenBank/DDBJ databases">
        <authorList>
            <person name="Gilroy R."/>
        </authorList>
    </citation>
    <scope>NUCLEOTIDE SEQUENCE</scope>
    <source>
        <strain evidence="12">CHK169-11906</strain>
    </source>
</reference>
<proteinExistence type="inferred from homology"/>
<keyword evidence="8 9" id="KW-0342">GTP-binding</keyword>
<evidence type="ECO:0000256" key="2">
    <source>
        <dbReference type="ARBA" id="ARBA00022694"/>
    </source>
</evidence>
<dbReference type="CDD" id="cd04164">
    <property type="entry name" value="trmE"/>
    <property type="match status" value="1"/>
</dbReference>
<evidence type="ECO:0000256" key="4">
    <source>
        <dbReference type="ARBA" id="ARBA00022741"/>
    </source>
</evidence>
<dbReference type="GO" id="GO:0002098">
    <property type="term" value="P:tRNA wobble uridine modification"/>
    <property type="evidence" value="ECO:0007669"/>
    <property type="project" value="TreeGrafter"/>
</dbReference>
<feature type="binding site" evidence="9">
    <location>
        <position position="254"/>
    </location>
    <ligand>
        <name>Mg(2+)</name>
        <dbReference type="ChEBI" id="CHEBI:18420"/>
    </ligand>
</feature>
<dbReference type="InterPro" id="IPR006073">
    <property type="entry name" value="GTP-bd"/>
</dbReference>
<dbReference type="InterPro" id="IPR027368">
    <property type="entry name" value="MnmE_dom2"/>
</dbReference>
<evidence type="ECO:0000313" key="12">
    <source>
        <dbReference type="EMBL" id="HJA98035.1"/>
    </source>
</evidence>
<dbReference type="InterPro" id="IPR018948">
    <property type="entry name" value="GTP-bd_TrmE_N"/>
</dbReference>
<dbReference type="NCBIfam" id="TIGR00450">
    <property type="entry name" value="mnmE_trmE_thdF"/>
    <property type="match status" value="1"/>
</dbReference>
<dbReference type="Gene3D" id="1.20.120.430">
    <property type="entry name" value="tRNA modification GTPase MnmE domain 2"/>
    <property type="match status" value="1"/>
</dbReference>
<dbReference type="PROSITE" id="PS51709">
    <property type="entry name" value="G_TRME"/>
    <property type="match status" value="1"/>
</dbReference>
<feature type="domain" description="TrmE-type G" evidence="11">
    <location>
        <begin position="219"/>
        <end position="366"/>
    </location>
</feature>
<feature type="binding site" evidence="9">
    <location>
        <position position="229"/>
    </location>
    <ligand>
        <name>K(+)</name>
        <dbReference type="ChEBI" id="CHEBI:29103"/>
    </ligand>
</feature>
<comment type="subcellular location">
    <subcellularLocation>
        <location evidence="9">Cytoplasm</location>
    </subcellularLocation>
</comment>
<dbReference type="GO" id="GO:0005829">
    <property type="term" value="C:cytosol"/>
    <property type="evidence" value="ECO:0007669"/>
    <property type="project" value="TreeGrafter"/>
</dbReference>
<keyword evidence="4 9" id="KW-0547">Nucleotide-binding</keyword>
<dbReference type="GO" id="GO:0005525">
    <property type="term" value="F:GTP binding"/>
    <property type="evidence" value="ECO:0007669"/>
    <property type="project" value="UniProtKB-UniRule"/>
</dbReference>
<evidence type="ECO:0000256" key="8">
    <source>
        <dbReference type="ARBA" id="ARBA00023134"/>
    </source>
</evidence>
<dbReference type="GO" id="GO:0046872">
    <property type="term" value="F:metal ion binding"/>
    <property type="evidence" value="ECO:0007669"/>
    <property type="project" value="UniProtKB-KW"/>
</dbReference>
<dbReference type="GO" id="GO:0003924">
    <property type="term" value="F:GTPase activity"/>
    <property type="evidence" value="ECO:0007669"/>
    <property type="project" value="UniProtKB-UniRule"/>
</dbReference>
<dbReference type="InterPro" id="IPR027417">
    <property type="entry name" value="P-loop_NTPase"/>
</dbReference>
<evidence type="ECO:0000256" key="5">
    <source>
        <dbReference type="ARBA" id="ARBA00022801"/>
    </source>
</evidence>
<dbReference type="InterPro" id="IPR004520">
    <property type="entry name" value="GTPase_MnmE"/>
</dbReference>
<feature type="binding site" evidence="9">
    <location>
        <begin position="229"/>
        <end position="234"/>
    </location>
    <ligand>
        <name>GTP</name>
        <dbReference type="ChEBI" id="CHEBI:37565"/>
    </ligand>
</feature>
<dbReference type="InterPro" id="IPR031168">
    <property type="entry name" value="G_TrmE"/>
</dbReference>
<feature type="binding site" evidence="9">
    <location>
        <position position="250"/>
    </location>
    <ligand>
        <name>K(+)</name>
        <dbReference type="ChEBI" id="CHEBI:29103"/>
    </ligand>
</feature>
<comment type="caution">
    <text evidence="9">Lacks conserved residue(s) required for the propagation of feature annotation.</text>
</comment>
<dbReference type="EC" id="3.6.-.-" evidence="9"/>
<keyword evidence="5 9" id="KW-0378">Hydrolase</keyword>
<feature type="binding site" evidence="9">
    <location>
        <position position="123"/>
    </location>
    <ligand>
        <name>(6S)-5-formyl-5,6,7,8-tetrahydrofolate</name>
        <dbReference type="ChEBI" id="CHEBI:57457"/>
    </ligand>
</feature>
<dbReference type="SUPFAM" id="SSF52540">
    <property type="entry name" value="P-loop containing nucleoside triphosphate hydrolases"/>
    <property type="match status" value="1"/>
</dbReference>
<evidence type="ECO:0000256" key="7">
    <source>
        <dbReference type="ARBA" id="ARBA00022958"/>
    </source>
</evidence>
<accession>A0A9D2L3P4</accession>
<keyword evidence="2 9" id="KW-0819">tRNA processing</keyword>
<dbReference type="FunFam" id="3.30.1360.120:FF:000003">
    <property type="entry name" value="tRNA modification GTPase MnmE"/>
    <property type="match status" value="1"/>
</dbReference>
<comment type="caution">
    <text evidence="12">The sequence shown here is derived from an EMBL/GenBank/DDBJ whole genome shotgun (WGS) entry which is preliminary data.</text>
</comment>
<feature type="binding site" evidence="9">
    <location>
        <position position="248"/>
    </location>
    <ligand>
        <name>K(+)</name>
        <dbReference type="ChEBI" id="CHEBI:29103"/>
    </ligand>
</feature>
<keyword evidence="6 9" id="KW-0460">Magnesium</keyword>
<feature type="binding site" evidence="9">
    <location>
        <begin position="347"/>
        <end position="349"/>
    </location>
    <ligand>
        <name>GTP</name>
        <dbReference type="ChEBI" id="CHEBI:37565"/>
    </ligand>
</feature>
<dbReference type="CDD" id="cd14858">
    <property type="entry name" value="TrmE_N"/>
    <property type="match status" value="1"/>
</dbReference>
<feature type="binding site" evidence="9">
    <location>
        <begin position="273"/>
        <end position="276"/>
    </location>
    <ligand>
        <name>GTP</name>
        <dbReference type="ChEBI" id="CHEBI:37565"/>
    </ligand>
</feature>
<name>A0A9D2L3P4_9BACT</name>
<dbReference type="SUPFAM" id="SSF116878">
    <property type="entry name" value="TrmE connector domain"/>
    <property type="match status" value="1"/>
</dbReference>
<dbReference type="Pfam" id="PF10396">
    <property type="entry name" value="TrmE_N"/>
    <property type="match status" value="1"/>
</dbReference>
<dbReference type="InterPro" id="IPR005225">
    <property type="entry name" value="Small_GTP-bd"/>
</dbReference>
<evidence type="ECO:0000313" key="13">
    <source>
        <dbReference type="Proteomes" id="UP000824259"/>
    </source>
</evidence>
<evidence type="ECO:0000259" key="11">
    <source>
        <dbReference type="PROSITE" id="PS51709"/>
    </source>
</evidence>
<feature type="binding site" evidence="9">
    <location>
        <position position="84"/>
    </location>
    <ligand>
        <name>(6S)-5-formyl-5,6,7,8-tetrahydrofolate</name>
        <dbReference type="ChEBI" id="CHEBI:57457"/>
    </ligand>
</feature>
<dbReference type="Gene3D" id="3.40.50.300">
    <property type="entry name" value="P-loop containing nucleotide triphosphate hydrolases"/>
    <property type="match status" value="1"/>
</dbReference>
<dbReference type="HAMAP" id="MF_00379">
    <property type="entry name" value="GTPase_MnmE"/>
    <property type="match status" value="1"/>
</dbReference>
<comment type="similarity">
    <text evidence="1 9 10">Belongs to the TRAFAC class TrmE-Era-EngA-EngB-Septin-like GTPase superfamily. TrmE GTPase family.</text>
</comment>
<dbReference type="Proteomes" id="UP000824259">
    <property type="component" value="Unassembled WGS sequence"/>
</dbReference>
<evidence type="ECO:0000256" key="3">
    <source>
        <dbReference type="ARBA" id="ARBA00022723"/>
    </source>
</evidence>
<evidence type="ECO:0000256" key="1">
    <source>
        <dbReference type="ARBA" id="ARBA00011043"/>
    </source>
</evidence>
<feature type="binding site" evidence="9">
    <location>
        <position position="233"/>
    </location>
    <ligand>
        <name>Mg(2+)</name>
        <dbReference type="ChEBI" id="CHEBI:18420"/>
    </ligand>
</feature>
<comment type="subunit">
    <text evidence="9">Homodimer. Heterotetramer of two MnmE and two MnmG subunits.</text>
</comment>
<evidence type="ECO:0000256" key="9">
    <source>
        <dbReference type="HAMAP-Rule" id="MF_00379"/>
    </source>
</evidence>
<keyword evidence="7 9" id="KW-0630">Potassium</keyword>
<dbReference type="InterPro" id="IPR027266">
    <property type="entry name" value="TrmE/GcvT-like"/>
</dbReference>
<dbReference type="Pfam" id="PF01926">
    <property type="entry name" value="MMR_HSR1"/>
    <property type="match status" value="1"/>
</dbReference>
<keyword evidence="9" id="KW-0963">Cytoplasm</keyword>
<comment type="function">
    <text evidence="9">Exhibits a very high intrinsic GTPase hydrolysis rate. Involved in the addition of a carboxymethylaminomethyl (cmnm) group at the wobble position (U34) of certain tRNAs, forming tRNA-cmnm(5)s(2)U34.</text>
</comment>
<gene>
    <name evidence="9 12" type="primary">mnmE</name>
    <name evidence="9" type="synonym">trmE</name>
    <name evidence="12" type="ORF">H9779_00310</name>
</gene>
<sequence>MITGHDTIVAPATAPGGAIAVIRLSGEESIACCDRVFHGKNPLSQAAGHTIHYGTIVDGERILDDVVVAVYRAPRSYTGEDSIEISCHGSRYIVSQIIDLLVRQGARPAEPGEFTVRAFLSGRVDLAQAEAVADLIASDSEASHAIATNQMRGGYSAHLHALRDTLLRLASLLELELDFSEEEVEFADRTHLREIMQQMQEAISRLTRSFSLGNAIKEGVPVAIVGEPNVGKSTLLNRLLGEERALVSEIAGTTRDTIEETLNIDGVLFRFIDTAGLHDTPDRLEQMGIDRTRDVLSKARIVLHLADATRPLPAPLSVGEEQTYLLVINKSDCRQLENLPAQALSISARTGEGIDRLLARLRATIDTNGIYEGDPIISNSRHLHALQQAANSLQRALSALEEGLPTDLLSEEIRQVIYHLGTITGEITNDDILGEIFSKFCIGK</sequence>